<evidence type="ECO:0000313" key="2">
    <source>
        <dbReference type="EMBL" id="SHJ28063.1"/>
    </source>
</evidence>
<feature type="transmembrane region" description="Helical" evidence="1">
    <location>
        <begin position="139"/>
        <end position="161"/>
    </location>
</feature>
<proteinExistence type="predicted"/>
<keyword evidence="1" id="KW-1133">Transmembrane helix</keyword>
<dbReference type="EMBL" id="FQYP01000007">
    <property type="protein sequence ID" value="SHJ28063.1"/>
    <property type="molecule type" value="Genomic_DNA"/>
</dbReference>
<feature type="transmembrane region" description="Helical" evidence="1">
    <location>
        <begin position="78"/>
        <end position="95"/>
    </location>
</feature>
<reference evidence="3" key="1">
    <citation type="submission" date="2016-11" db="EMBL/GenBank/DDBJ databases">
        <authorList>
            <person name="Varghese N."/>
            <person name="Submissions S."/>
        </authorList>
    </citation>
    <scope>NUCLEOTIDE SEQUENCE [LARGE SCALE GENOMIC DNA]</scope>
    <source>
        <strain evidence="3">DSM 22623</strain>
    </source>
</reference>
<keyword evidence="1" id="KW-0812">Transmembrane</keyword>
<feature type="transmembrane region" description="Helical" evidence="1">
    <location>
        <begin position="196"/>
        <end position="217"/>
    </location>
</feature>
<keyword evidence="1" id="KW-0472">Membrane</keyword>
<accession>A0A1M6I0R8</accession>
<dbReference type="GO" id="GO:0006508">
    <property type="term" value="P:proteolysis"/>
    <property type="evidence" value="ECO:0007669"/>
    <property type="project" value="UniProtKB-KW"/>
</dbReference>
<protein>
    <submittedName>
        <fullName evidence="2">CAAX protease self-immunity</fullName>
    </submittedName>
</protein>
<gene>
    <name evidence="2" type="ORF">SAMN04488508_10741</name>
</gene>
<organism evidence="2 3">
    <name type="scientific">Aquimarina spongiae</name>
    <dbReference type="NCBI Taxonomy" id="570521"/>
    <lineage>
        <taxon>Bacteria</taxon>
        <taxon>Pseudomonadati</taxon>
        <taxon>Bacteroidota</taxon>
        <taxon>Flavobacteriia</taxon>
        <taxon>Flavobacteriales</taxon>
        <taxon>Flavobacteriaceae</taxon>
        <taxon>Aquimarina</taxon>
    </lineage>
</organism>
<dbReference type="GO" id="GO:0008233">
    <property type="term" value="F:peptidase activity"/>
    <property type="evidence" value="ECO:0007669"/>
    <property type="project" value="UniProtKB-KW"/>
</dbReference>
<feature type="transmembrane region" description="Helical" evidence="1">
    <location>
        <begin position="229"/>
        <end position="247"/>
    </location>
</feature>
<sequence>MKYPLIKPKYYFSLFSEVFSFIKKPTLEKNYEKSTKTKIYDAIGLYILKLVFLIPVVLFFALVYDPVNVQSASMSERFSPLVLLLVGGIILPFFEELTFRLSLRFKPIYFVLSSTVLTYYILTKFVFFTKISAVDDTFITRVMLSSIVGLVLFPIVNVQWLKDKLTGFWSSNFRTIYYLSCLFFAWGHITKYELNVTNVLLLPILTLPQLMSALMYGYLRISFGFKYPLLFHMFTNLLALSLSLLPFSD</sequence>
<evidence type="ECO:0000313" key="3">
    <source>
        <dbReference type="Proteomes" id="UP000184432"/>
    </source>
</evidence>
<feature type="transmembrane region" description="Helical" evidence="1">
    <location>
        <begin position="173"/>
        <end position="190"/>
    </location>
</feature>
<dbReference type="RefSeq" id="WP_073317783.1">
    <property type="nucleotide sequence ID" value="NZ_FQYP01000007.1"/>
</dbReference>
<name>A0A1M6I0R8_9FLAO</name>
<dbReference type="AlphaFoldDB" id="A0A1M6I0R8"/>
<dbReference type="OrthoDB" id="1161679at2"/>
<feature type="transmembrane region" description="Helical" evidence="1">
    <location>
        <begin position="43"/>
        <end position="63"/>
    </location>
</feature>
<evidence type="ECO:0000256" key="1">
    <source>
        <dbReference type="SAM" id="Phobius"/>
    </source>
</evidence>
<keyword evidence="3" id="KW-1185">Reference proteome</keyword>
<keyword evidence="2" id="KW-0378">Hydrolase</keyword>
<keyword evidence="2" id="KW-0645">Protease</keyword>
<feature type="transmembrane region" description="Helical" evidence="1">
    <location>
        <begin position="107"/>
        <end position="127"/>
    </location>
</feature>
<dbReference type="STRING" id="570521.SAMN04488508_10741"/>
<dbReference type="Proteomes" id="UP000184432">
    <property type="component" value="Unassembled WGS sequence"/>
</dbReference>